<protein>
    <submittedName>
        <fullName evidence="2">Transposase</fullName>
    </submittedName>
</protein>
<dbReference type="InterPro" id="IPR025668">
    <property type="entry name" value="Tnp_DDE_dom"/>
</dbReference>
<gene>
    <name evidence="2" type="ORF">LQE92_10950</name>
</gene>
<evidence type="ECO:0000259" key="1">
    <source>
        <dbReference type="Pfam" id="PF13751"/>
    </source>
</evidence>
<feature type="domain" description="Transposase DDE" evidence="1">
    <location>
        <begin position="2"/>
        <end position="73"/>
    </location>
</feature>
<evidence type="ECO:0000313" key="3">
    <source>
        <dbReference type="Proteomes" id="UP001299265"/>
    </source>
</evidence>
<dbReference type="AlphaFoldDB" id="A0AAP2W9A3"/>
<name>A0AAP2W9A3_9FIRM</name>
<comment type="caution">
    <text evidence="2">The sequence shown here is derived from an EMBL/GenBank/DDBJ whole genome shotgun (WGS) entry which is preliminary data.</text>
</comment>
<accession>A0AAP2W9A3</accession>
<reference evidence="2 3" key="1">
    <citation type="submission" date="2021-11" db="EMBL/GenBank/DDBJ databases">
        <title>Lacrimispora sp. nov. NSJ-141 isolated from human feces.</title>
        <authorList>
            <person name="Abdugheni R."/>
        </authorList>
    </citation>
    <scope>NUCLEOTIDE SEQUENCE [LARGE SCALE GENOMIC DNA]</scope>
    <source>
        <strain evidence="2 3">NSJ-141</strain>
    </source>
</reference>
<dbReference type="Proteomes" id="UP001299265">
    <property type="component" value="Unassembled WGS sequence"/>
</dbReference>
<proteinExistence type="predicted"/>
<dbReference type="Pfam" id="PF13751">
    <property type="entry name" value="DDE_Tnp_1_6"/>
    <property type="match status" value="1"/>
</dbReference>
<sequence>MNEELTAIHQEVISNLESIHGALLRMDRRIQEEGTFGILQRDRSYKRLFRRGEKNIIVELTLISCGLDISKYHNKKQRKEIAA</sequence>
<keyword evidence="3" id="KW-1185">Reference proteome</keyword>
<dbReference type="RefSeq" id="WP_231063001.1">
    <property type="nucleotide sequence ID" value="NZ_JAJNOR010000006.1"/>
</dbReference>
<organism evidence="2 3">
    <name type="scientific">Lientehia hominis</name>
    <dbReference type="NCBI Taxonomy" id="2897778"/>
    <lineage>
        <taxon>Bacteria</taxon>
        <taxon>Bacillati</taxon>
        <taxon>Bacillota</taxon>
        <taxon>Clostridia</taxon>
        <taxon>Lachnospirales</taxon>
        <taxon>Lachnospiraceae</taxon>
        <taxon>Lientehia</taxon>
    </lineage>
</organism>
<evidence type="ECO:0000313" key="2">
    <source>
        <dbReference type="EMBL" id="MCD2493135.1"/>
    </source>
</evidence>
<dbReference type="EMBL" id="JAJNOR010000006">
    <property type="protein sequence ID" value="MCD2493135.1"/>
    <property type="molecule type" value="Genomic_DNA"/>
</dbReference>